<sequence length="336" mass="36163">MKAIVLNRSLDQKIEIAEIEKPHLGPSEVLVKVKAAALNHRDEWCRQGLYPGLQDGITLGSDGAGTVEKTGEMVDASVVGREVLINPAMNWGGDPKAQSKEFKILGMPDHGTLAAFVKVNTDRLHDKPKGFTWEEAAALPLGGLTAYRALMTQGKVQSGEKVLVTGFGGGVAQFAAQFAIAAGASVYVSSSSAEKLEVAKGIGALGVYNYTDDTWVKKSLEETGGFDLIIDSAMGDTLNNLIKVVKPGGRIVFYGATKGNPAMLDARKIFWNQIQLIGSTMGTDRDFEQMLDFVQKQNIKPIVDQIYQPEQAVAAFDRMKAGKQLGKIVISFEGSD</sequence>
<dbReference type="GO" id="GO:0016491">
    <property type="term" value="F:oxidoreductase activity"/>
    <property type="evidence" value="ECO:0007669"/>
    <property type="project" value="InterPro"/>
</dbReference>
<dbReference type="InterPro" id="IPR020843">
    <property type="entry name" value="ER"/>
</dbReference>
<dbReference type="EMBL" id="FTOP01000016">
    <property type="protein sequence ID" value="SIT10072.1"/>
    <property type="molecule type" value="Genomic_DNA"/>
</dbReference>
<dbReference type="Proteomes" id="UP000186026">
    <property type="component" value="Unassembled WGS sequence"/>
</dbReference>
<dbReference type="Gene3D" id="3.40.50.720">
    <property type="entry name" value="NAD(P)-binding Rossmann-like Domain"/>
    <property type="match status" value="1"/>
</dbReference>
<dbReference type="SUPFAM" id="SSF51735">
    <property type="entry name" value="NAD(P)-binding Rossmann-fold domains"/>
    <property type="match status" value="1"/>
</dbReference>
<dbReference type="Gene3D" id="3.90.180.10">
    <property type="entry name" value="Medium-chain alcohol dehydrogenases, catalytic domain"/>
    <property type="match status" value="1"/>
</dbReference>
<feature type="domain" description="Enoyl reductase (ER)" evidence="1">
    <location>
        <begin position="9"/>
        <end position="330"/>
    </location>
</feature>
<organism evidence="2 3">
    <name type="scientific">Belliella pelovolcani</name>
    <dbReference type="NCBI Taxonomy" id="529505"/>
    <lineage>
        <taxon>Bacteria</taxon>
        <taxon>Pseudomonadati</taxon>
        <taxon>Bacteroidota</taxon>
        <taxon>Cytophagia</taxon>
        <taxon>Cytophagales</taxon>
        <taxon>Cyclobacteriaceae</taxon>
        <taxon>Belliella</taxon>
    </lineage>
</organism>
<dbReference type="SMART" id="SM00829">
    <property type="entry name" value="PKS_ER"/>
    <property type="match status" value="1"/>
</dbReference>
<dbReference type="PANTHER" id="PTHR45033">
    <property type="match status" value="1"/>
</dbReference>
<protein>
    <submittedName>
        <fullName evidence="2">NADPH:quinone reductase</fullName>
    </submittedName>
</protein>
<reference evidence="3" key="1">
    <citation type="submission" date="2017-01" db="EMBL/GenBank/DDBJ databases">
        <authorList>
            <person name="Varghese N."/>
            <person name="Submissions S."/>
        </authorList>
    </citation>
    <scope>NUCLEOTIDE SEQUENCE [LARGE SCALE GENOMIC DNA]</scope>
    <source>
        <strain evidence="3">DSM 46698</strain>
    </source>
</reference>
<evidence type="ECO:0000259" key="1">
    <source>
        <dbReference type="SMART" id="SM00829"/>
    </source>
</evidence>
<dbReference type="STRING" id="529505.SAMN05421761_11663"/>
<dbReference type="SUPFAM" id="SSF50129">
    <property type="entry name" value="GroES-like"/>
    <property type="match status" value="1"/>
</dbReference>
<dbReference type="Pfam" id="PF00107">
    <property type="entry name" value="ADH_zinc_N"/>
    <property type="match status" value="1"/>
</dbReference>
<proteinExistence type="predicted"/>
<gene>
    <name evidence="2" type="ORF">SAMN05421761_11663</name>
</gene>
<dbReference type="RefSeq" id="WP_076502663.1">
    <property type="nucleotide sequence ID" value="NZ_FTOP01000016.1"/>
</dbReference>
<evidence type="ECO:0000313" key="3">
    <source>
        <dbReference type="Proteomes" id="UP000186026"/>
    </source>
</evidence>
<keyword evidence="3" id="KW-1185">Reference proteome</keyword>
<dbReference type="PANTHER" id="PTHR45033:SF3">
    <property type="entry name" value="DEHYDROGENASE, PUTATIVE (AFU_ORTHOLOGUE AFUA_2G13270)-RELATED"/>
    <property type="match status" value="1"/>
</dbReference>
<name>A0A1N7PHK4_9BACT</name>
<dbReference type="InterPro" id="IPR036291">
    <property type="entry name" value="NAD(P)-bd_dom_sf"/>
</dbReference>
<evidence type="ECO:0000313" key="2">
    <source>
        <dbReference type="EMBL" id="SIT10072.1"/>
    </source>
</evidence>
<dbReference type="OrthoDB" id="9787435at2"/>
<dbReference type="InterPro" id="IPR052711">
    <property type="entry name" value="Zinc_ADH-like"/>
</dbReference>
<dbReference type="InterPro" id="IPR013149">
    <property type="entry name" value="ADH-like_C"/>
</dbReference>
<dbReference type="AlphaFoldDB" id="A0A1N7PHK4"/>
<accession>A0A1N7PHK4</accession>
<dbReference type="Pfam" id="PF08240">
    <property type="entry name" value="ADH_N"/>
    <property type="match status" value="1"/>
</dbReference>
<dbReference type="InterPro" id="IPR013154">
    <property type="entry name" value="ADH-like_N"/>
</dbReference>
<dbReference type="InterPro" id="IPR011032">
    <property type="entry name" value="GroES-like_sf"/>
</dbReference>